<reference evidence="5" key="1">
    <citation type="submission" date="2022-08" db="EMBL/GenBank/DDBJ databases">
        <title>Polycladomyces zharkentsis sp. nov., a novel thermophilic CMC and starch-degrading bacterium isolated from a geothermal spring in Kazakhstan.</title>
        <authorList>
            <person name="Mashzhan A."/>
            <person name="Kistaubaeva A."/>
            <person name="Javier-Lopez R."/>
            <person name="Birkeland N.-K."/>
        </authorList>
    </citation>
    <scope>NUCLEOTIDE SEQUENCE</scope>
    <source>
        <strain evidence="5">KSR 13</strain>
    </source>
</reference>
<gene>
    <name evidence="5" type="ORF">NWF35_08255</name>
</gene>
<dbReference type="Proteomes" id="UP001174196">
    <property type="component" value="Unassembled WGS sequence"/>
</dbReference>
<sequence>MSTYNERMKRVEISVHDIFRARHHIEHFVDRTPLAPSVPLSNLIGAQVRFKFENYQRTGSFKPRGAINKMRMLSEEERKRGVIAASAGNHGLAVAYAAGLIGASAQVVVPENTPKTKVAGIQRLGAELVFHGTNYDEAEECAYRLAAENGRTFIHAYEDQHAIAGHGTIGLEILLDWPEADVIVVPAGGGGLILGIAILAKSVHPDIRIIGVQSHASPPWYYSFRAGRIVDVTYRESLAEGLHGGIGQKIFPLVLRYVDDFILVEEEEIADAMCWMARQHHQKVEGSGAVGVAALRNGRIPDIAGKNVVCLISGGNVDDERLAELLEAQEERKPSRYEKGLRSSC</sequence>
<feature type="domain" description="Tryptophan synthase beta chain-like PALP" evidence="4">
    <location>
        <begin position="27"/>
        <end position="314"/>
    </location>
</feature>
<evidence type="ECO:0000259" key="4">
    <source>
        <dbReference type="Pfam" id="PF00291"/>
    </source>
</evidence>
<comment type="caution">
    <text evidence="5">The sequence shown here is derived from an EMBL/GenBank/DDBJ whole genome shotgun (WGS) entry which is preliminary data.</text>
</comment>
<comment type="cofactor">
    <cofactor evidence="1">
        <name>pyridoxal 5'-phosphate</name>
        <dbReference type="ChEBI" id="CHEBI:597326"/>
    </cofactor>
</comment>
<evidence type="ECO:0000313" key="5">
    <source>
        <dbReference type="EMBL" id="MDN4593891.1"/>
    </source>
</evidence>
<dbReference type="InterPro" id="IPR001926">
    <property type="entry name" value="TrpB-like_PALP"/>
</dbReference>
<evidence type="ECO:0000256" key="3">
    <source>
        <dbReference type="ARBA" id="ARBA00023239"/>
    </source>
</evidence>
<dbReference type="EMBL" id="JANRHH010000034">
    <property type="protein sequence ID" value="MDN4593891.1"/>
    <property type="molecule type" value="Genomic_DNA"/>
</dbReference>
<name>A0ABT8IM96_9BACL</name>
<dbReference type="PANTHER" id="PTHR48078:SF6">
    <property type="entry name" value="L-THREONINE DEHYDRATASE CATABOLIC TDCB"/>
    <property type="match status" value="1"/>
</dbReference>
<protein>
    <submittedName>
        <fullName evidence="5">Pyridoxal-phosphate dependent enzyme</fullName>
    </submittedName>
</protein>
<dbReference type="InterPro" id="IPR050147">
    <property type="entry name" value="Ser/Thr_Dehydratase"/>
</dbReference>
<proteinExistence type="predicted"/>
<dbReference type="PANTHER" id="PTHR48078">
    <property type="entry name" value="THREONINE DEHYDRATASE, MITOCHONDRIAL-RELATED"/>
    <property type="match status" value="1"/>
</dbReference>
<dbReference type="SUPFAM" id="SSF53686">
    <property type="entry name" value="Tryptophan synthase beta subunit-like PLP-dependent enzymes"/>
    <property type="match status" value="1"/>
</dbReference>
<evidence type="ECO:0000256" key="2">
    <source>
        <dbReference type="ARBA" id="ARBA00022898"/>
    </source>
</evidence>
<dbReference type="CDD" id="cd01562">
    <property type="entry name" value="Thr-dehyd"/>
    <property type="match status" value="1"/>
</dbReference>
<dbReference type="Pfam" id="PF00291">
    <property type="entry name" value="PALP"/>
    <property type="match status" value="1"/>
</dbReference>
<keyword evidence="3" id="KW-0456">Lyase</keyword>
<keyword evidence="6" id="KW-1185">Reference proteome</keyword>
<evidence type="ECO:0000256" key="1">
    <source>
        <dbReference type="ARBA" id="ARBA00001933"/>
    </source>
</evidence>
<keyword evidence="2" id="KW-0663">Pyridoxal phosphate</keyword>
<evidence type="ECO:0000313" key="6">
    <source>
        <dbReference type="Proteomes" id="UP001174196"/>
    </source>
</evidence>
<dbReference type="RefSeq" id="WP_301238577.1">
    <property type="nucleotide sequence ID" value="NZ_JANRHH010000034.1"/>
</dbReference>
<dbReference type="InterPro" id="IPR036052">
    <property type="entry name" value="TrpB-like_PALP_sf"/>
</dbReference>
<accession>A0ABT8IM96</accession>
<organism evidence="5 6">
    <name type="scientific">Polycladomyces subterraneus</name>
    <dbReference type="NCBI Taxonomy" id="1016997"/>
    <lineage>
        <taxon>Bacteria</taxon>
        <taxon>Bacillati</taxon>
        <taxon>Bacillota</taxon>
        <taxon>Bacilli</taxon>
        <taxon>Bacillales</taxon>
        <taxon>Thermoactinomycetaceae</taxon>
        <taxon>Polycladomyces</taxon>
    </lineage>
</organism>
<dbReference type="Gene3D" id="3.40.50.1100">
    <property type="match status" value="2"/>
</dbReference>